<reference evidence="4" key="1">
    <citation type="journal article" date="2019" name="Int. J. Syst. Evol. Microbiol.">
        <title>The Global Catalogue of Microorganisms (GCM) 10K type strain sequencing project: providing services to taxonomists for standard genome sequencing and annotation.</title>
        <authorList>
            <consortium name="The Broad Institute Genomics Platform"/>
            <consortium name="The Broad Institute Genome Sequencing Center for Infectious Disease"/>
            <person name="Wu L."/>
            <person name="Ma J."/>
        </authorList>
    </citation>
    <scope>NUCLEOTIDE SEQUENCE [LARGE SCALE GENOMIC DNA]</scope>
    <source>
        <strain evidence="4">KCTC 19466</strain>
    </source>
</reference>
<evidence type="ECO:0000313" key="4">
    <source>
        <dbReference type="Proteomes" id="UP000642819"/>
    </source>
</evidence>
<comment type="caution">
    <text evidence="3">The sequence shown here is derived from an EMBL/GenBank/DDBJ whole genome shotgun (WGS) entry which is preliminary data.</text>
</comment>
<evidence type="ECO:0000259" key="2">
    <source>
        <dbReference type="Pfam" id="PF19843"/>
    </source>
</evidence>
<evidence type="ECO:0000313" key="3">
    <source>
        <dbReference type="EMBL" id="GHD03440.1"/>
    </source>
</evidence>
<sequence>MSPIPKPATSSSPAENLDKPQMPELATEFSGAGFEAFIEYWFEARNYAVATGDTEFMLEVSDSRCGYCLQHQQGIDEIYGAGGWVVGGELIPSDFGKNLQPTGGGAYHSFFTLRQTRGAAYSTDGELLEGYTFTPGDYDYEFFAFHEDATGWTAALIDLADGSK</sequence>
<dbReference type="Pfam" id="PF19843">
    <property type="entry name" value="DUF6318"/>
    <property type="match status" value="1"/>
</dbReference>
<name>A0ABQ3GEE1_9MICC</name>
<dbReference type="Proteomes" id="UP000642819">
    <property type="component" value="Unassembled WGS sequence"/>
</dbReference>
<dbReference type="InterPro" id="IPR046281">
    <property type="entry name" value="DUF6318"/>
</dbReference>
<feature type="domain" description="DUF6318" evidence="2">
    <location>
        <begin position="6"/>
        <end position="128"/>
    </location>
</feature>
<proteinExistence type="predicted"/>
<protein>
    <recommendedName>
        <fullName evidence="2">DUF6318 domain-containing protein</fullName>
    </recommendedName>
</protein>
<organism evidence="3 4">
    <name type="scientific">Zhihengliuella salsuginis</name>
    <dbReference type="NCBI Taxonomy" id="578222"/>
    <lineage>
        <taxon>Bacteria</taxon>
        <taxon>Bacillati</taxon>
        <taxon>Actinomycetota</taxon>
        <taxon>Actinomycetes</taxon>
        <taxon>Micrococcales</taxon>
        <taxon>Micrococcaceae</taxon>
        <taxon>Zhihengliuella</taxon>
    </lineage>
</organism>
<gene>
    <name evidence="3" type="ORF">GCM10008096_09710</name>
</gene>
<evidence type="ECO:0000256" key="1">
    <source>
        <dbReference type="SAM" id="MobiDB-lite"/>
    </source>
</evidence>
<dbReference type="EMBL" id="BMXK01000003">
    <property type="protein sequence ID" value="GHD03440.1"/>
    <property type="molecule type" value="Genomic_DNA"/>
</dbReference>
<feature type="region of interest" description="Disordered" evidence="1">
    <location>
        <begin position="1"/>
        <end position="21"/>
    </location>
</feature>
<accession>A0ABQ3GEE1</accession>
<keyword evidence="4" id="KW-1185">Reference proteome</keyword>